<dbReference type="EMBL" id="CAUYUJ010002147">
    <property type="protein sequence ID" value="CAK0799431.1"/>
    <property type="molecule type" value="Genomic_DNA"/>
</dbReference>
<accession>A0ABN9Q553</accession>
<keyword evidence="2" id="KW-1185">Reference proteome</keyword>
<proteinExistence type="predicted"/>
<organism evidence="1 2">
    <name type="scientific">Prorocentrum cordatum</name>
    <dbReference type="NCBI Taxonomy" id="2364126"/>
    <lineage>
        <taxon>Eukaryota</taxon>
        <taxon>Sar</taxon>
        <taxon>Alveolata</taxon>
        <taxon>Dinophyceae</taxon>
        <taxon>Prorocentrales</taxon>
        <taxon>Prorocentraceae</taxon>
        <taxon>Prorocentrum</taxon>
    </lineage>
</organism>
<dbReference type="Proteomes" id="UP001189429">
    <property type="component" value="Unassembled WGS sequence"/>
</dbReference>
<protein>
    <submittedName>
        <fullName evidence="1">Uncharacterized protein</fullName>
    </submittedName>
</protein>
<sequence>MAIVVHNYLAVSLRLPMAYKKFGLVGSAGPVLQAGKEALGKLAGPQGAQGAVTNLGIDSVGGRHRLRLAANATREKRFPKFKAKGNRLVRLKITAGHRNRMFQTNLKPTATYGADVHASSPTHIAELRGAAGRDARVTFKGAQLDLAWSWSSYAEPIDVAVKSIARCAQEWWMPSAVRPDEHVHADVINIWRLSERWSAAKEYVETTAGRNWLFRSKEPISDTLLWAQVAKWTDVKPGMFLDCSKNEIDLTELAPLSVGRLFSRQLNDNLVQERVSKVCVKSSSDTQDLESRGLWWDVPRKLLTSKAGDWSHLDKVRFRQFYCWPFPLELPFFPAGDTTFLTEVANMEWLTLVGTGCGNAQTARSA</sequence>
<evidence type="ECO:0000313" key="1">
    <source>
        <dbReference type="EMBL" id="CAK0799431.1"/>
    </source>
</evidence>
<reference evidence="1" key="1">
    <citation type="submission" date="2023-10" db="EMBL/GenBank/DDBJ databases">
        <authorList>
            <person name="Chen Y."/>
            <person name="Shah S."/>
            <person name="Dougan E. K."/>
            <person name="Thang M."/>
            <person name="Chan C."/>
        </authorList>
    </citation>
    <scope>NUCLEOTIDE SEQUENCE [LARGE SCALE GENOMIC DNA]</scope>
</reference>
<gene>
    <name evidence="1" type="ORF">PCOR1329_LOCUS7884</name>
</gene>
<comment type="caution">
    <text evidence="1">The sequence shown here is derived from an EMBL/GenBank/DDBJ whole genome shotgun (WGS) entry which is preliminary data.</text>
</comment>
<evidence type="ECO:0000313" key="2">
    <source>
        <dbReference type="Proteomes" id="UP001189429"/>
    </source>
</evidence>
<name>A0ABN9Q553_9DINO</name>